<feature type="compositionally biased region" description="Low complexity" evidence="8">
    <location>
        <begin position="62"/>
        <end position="71"/>
    </location>
</feature>
<keyword evidence="5 7" id="KW-0804">Transcription</keyword>
<evidence type="ECO:0000256" key="2">
    <source>
        <dbReference type="ARBA" id="ARBA00008089"/>
    </source>
</evidence>
<keyword evidence="6 7" id="KW-0539">Nucleus</keyword>
<sequence>MAYTWQLGRAGESGAEEDNRRRVCTCVRTWGKLRMRTRARAKRLRMRMRSCVKMSRGGEQGNSGSSQQSASDAEFRASFSLLPHVNNILASLSQSDHSAVEKTVSELDAQVRRCQQLLSNCPYLDLSEDEQKTLLERKKTLLQEKSELLVSYTDLAVIVSR</sequence>
<proteinExistence type="inferred from homology"/>
<keyword evidence="3 7" id="KW-0805">Transcription regulation</keyword>
<dbReference type="Proteomes" id="UP001174909">
    <property type="component" value="Unassembled WGS sequence"/>
</dbReference>
<organism evidence="9 10">
    <name type="scientific">Geodia barretti</name>
    <name type="common">Barrett's horny sponge</name>
    <dbReference type="NCBI Taxonomy" id="519541"/>
    <lineage>
        <taxon>Eukaryota</taxon>
        <taxon>Metazoa</taxon>
        <taxon>Porifera</taxon>
        <taxon>Demospongiae</taxon>
        <taxon>Heteroscleromorpha</taxon>
        <taxon>Tetractinellida</taxon>
        <taxon>Astrophorina</taxon>
        <taxon>Geodiidae</taxon>
        <taxon>Geodia</taxon>
    </lineage>
</organism>
<name>A0AA35S9C4_GEOBA</name>
<evidence type="ECO:0000256" key="4">
    <source>
        <dbReference type="ARBA" id="ARBA00023159"/>
    </source>
</evidence>
<accession>A0AA35S9C4</accession>
<evidence type="ECO:0000256" key="5">
    <source>
        <dbReference type="ARBA" id="ARBA00023163"/>
    </source>
</evidence>
<evidence type="ECO:0000256" key="1">
    <source>
        <dbReference type="ARBA" id="ARBA00004123"/>
    </source>
</evidence>
<dbReference type="EMBL" id="CASHTH010002071">
    <property type="protein sequence ID" value="CAI8024336.1"/>
    <property type="molecule type" value="Genomic_DNA"/>
</dbReference>
<comment type="similarity">
    <text evidence="2 7">Belongs to the Mediator complex subunit 9 family.</text>
</comment>
<comment type="caution">
    <text evidence="9">The sequence shown here is derived from an EMBL/GenBank/DDBJ whole genome shotgun (WGS) entry which is preliminary data.</text>
</comment>
<keyword evidence="10" id="KW-1185">Reference proteome</keyword>
<evidence type="ECO:0000256" key="7">
    <source>
        <dbReference type="RuleBase" id="RU364145"/>
    </source>
</evidence>
<protein>
    <recommendedName>
        <fullName evidence="7">Mediator of RNA polymerase II transcription subunit 9</fullName>
    </recommendedName>
    <alternativeName>
        <fullName evidence="7">Mediator complex subunit 9</fullName>
    </alternativeName>
</protein>
<evidence type="ECO:0000313" key="10">
    <source>
        <dbReference type="Proteomes" id="UP001174909"/>
    </source>
</evidence>
<reference evidence="9" key="1">
    <citation type="submission" date="2023-03" db="EMBL/GenBank/DDBJ databases">
        <authorList>
            <person name="Steffen K."/>
            <person name="Cardenas P."/>
        </authorList>
    </citation>
    <scope>NUCLEOTIDE SEQUENCE</scope>
</reference>
<dbReference type="AlphaFoldDB" id="A0AA35S9C4"/>
<evidence type="ECO:0000313" key="9">
    <source>
        <dbReference type="EMBL" id="CAI8024336.1"/>
    </source>
</evidence>
<evidence type="ECO:0000256" key="3">
    <source>
        <dbReference type="ARBA" id="ARBA00023015"/>
    </source>
</evidence>
<gene>
    <name evidence="7" type="primary">MED9</name>
    <name evidence="9" type="ORF">GBAR_LOCUS14145</name>
</gene>
<comment type="subunit">
    <text evidence="7">Component of the Mediator complex.</text>
</comment>
<comment type="subcellular location">
    <subcellularLocation>
        <location evidence="1 7">Nucleus</location>
    </subcellularLocation>
</comment>
<dbReference type="InterPro" id="IPR011425">
    <property type="entry name" value="Med9"/>
</dbReference>
<dbReference type="Pfam" id="PF07544">
    <property type="entry name" value="Med9"/>
    <property type="match status" value="1"/>
</dbReference>
<keyword evidence="4 7" id="KW-0010">Activator</keyword>
<evidence type="ECO:0000256" key="6">
    <source>
        <dbReference type="ARBA" id="ARBA00023242"/>
    </source>
</evidence>
<comment type="function">
    <text evidence="7">Component of the Mediator complex, a coactivator involved in the regulated transcription of nearly all RNA polymerase II-dependent genes. Mediator functions as a bridge to convey information from gene-specific regulatory proteins to the basal RNA polymerase II transcription machinery. Mediator is recruited to promoters by direct interactions with regulatory proteins and serves as a scaffold for the assembly of a functional preinitiation complex with RNA polymerase II and the general transcription factors.</text>
</comment>
<evidence type="ECO:0000256" key="8">
    <source>
        <dbReference type="SAM" id="MobiDB-lite"/>
    </source>
</evidence>
<feature type="region of interest" description="Disordered" evidence="8">
    <location>
        <begin position="51"/>
        <end position="72"/>
    </location>
</feature>